<dbReference type="PANTHER" id="PTHR32063">
    <property type="match status" value="1"/>
</dbReference>
<dbReference type="GO" id="GO:0005886">
    <property type="term" value="C:plasma membrane"/>
    <property type="evidence" value="ECO:0007669"/>
    <property type="project" value="TreeGrafter"/>
</dbReference>
<gene>
    <name evidence="3" type="primary">cusA_2</name>
    <name evidence="3" type="ORF">NCTC13635_04739</name>
</gene>
<proteinExistence type="predicted"/>
<evidence type="ECO:0000256" key="2">
    <source>
        <dbReference type="SAM" id="Phobius"/>
    </source>
</evidence>
<reference evidence="3 4" key="1">
    <citation type="submission" date="2018-12" db="EMBL/GenBank/DDBJ databases">
        <authorList>
            <consortium name="Pathogen Informatics"/>
        </authorList>
    </citation>
    <scope>NUCLEOTIDE SEQUENCE [LARGE SCALE GENOMIC DNA]</scope>
    <source>
        <strain evidence="3 4">NCTC13635</strain>
    </source>
</reference>
<dbReference type="PRINTS" id="PR00702">
    <property type="entry name" value="ACRIFLAVINRP"/>
</dbReference>
<keyword evidence="2" id="KW-0812">Transmembrane</keyword>
<evidence type="ECO:0000313" key="3">
    <source>
        <dbReference type="EMBL" id="VEB04819.1"/>
    </source>
</evidence>
<dbReference type="InterPro" id="IPR001036">
    <property type="entry name" value="Acrflvin-R"/>
</dbReference>
<dbReference type="EMBL" id="LR134162">
    <property type="protein sequence ID" value="VEB04819.1"/>
    <property type="molecule type" value="Genomic_DNA"/>
</dbReference>
<protein>
    <submittedName>
        <fullName evidence="3">Cobalt-zinc-cadmium resistance protein CzcA</fullName>
    </submittedName>
</protein>
<accession>A0A447RYD8</accession>
<dbReference type="Gene3D" id="1.20.1640.10">
    <property type="entry name" value="Multidrug efflux transporter AcrB transmembrane domain"/>
    <property type="match status" value="1"/>
</dbReference>
<dbReference type="PANTHER" id="PTHR32063:SF19">
    <property type="entry name" value="CATION EFFLUX SYSTEM PROTEIN CUSA"/>
    <property type="match status" value="1"/>
</dbReference>
<feature type="transmembrane region" description="Helical" evidence="2">
    <location>
        <begin position="43"/>
        <end position="64"/>
    </location>
</feature>
<dbReference type="GO" id="GO:0042910">
    <property type="term" value="F:xenobiotic transmembrane transporter activity"/>
    <property type="evidence" value="ECO:0007669"/>
    <property type="project" value="TreeGrafter"/>
</dbReference>
<dbReference type="Proteomes" id="UP000282433">
    <property type="component" value="Chromosome"/>
</dbReference>
<name>A0A447RYD8_KLEPN</name>
<dbReference type="Pfam" id="PF00873">
    <property type="entry name" value="ACR_tran"/>
    <property type="match status" value="1"/>
</dbReference>
<dbReference type="AlphaFoldDB" id="A0A447RYD8"/>
<feature type="transmembrane region" description="Helical" evidence="2">
    <location>
        <begin position="70"/>
        <end position="91"/>
    </location>
</feature>
<keyword evidence="2" id="KW-0472">Membrane</keyword>
<keyword evidence="2" id="KW-1133">Transmembrane helix</keyword>
<dbReference type="SUPFAM" id="SSF82866">
    <property type="entry name" value="Multidrug efflux transporter AcrB transmembrane domain"/>
    <property type="match status" value="1"/>
</dbReference>
<feature type="region of interest" description="Disordered" evidence="1">
    <location>
        <begin position="102"/>
        <end position="125"/>
    </location>
</feature>
<evidence type="ECO:0000313" key="4">
    <source>
        <dbReference type="Proteomes" id="UP000282433"/>
    </source>
</evidence>
<sequence>MVTTYDRSQLIDRAIDNLSYKLLEEFIVVALVCALFLWHVRSALVAIISLPLGLCFAFIMMHFQGLNANIMSLGGIAIAVGAMVDAAIVMIENAHKRLEEWEHQHRERSSATTHAGKSLPRPRWRSARRCLSAC</sequence>
<organism evidence="3 4">
    <name type="scientific">Klebsiella pneumoniae</name>
    <dbReference type="NCBI Taxonomy" id="573"/>
    <lineage>
        <taxon>Bacteria</taxon>
        <taxon>Pseudomonadati</taxon>
        <taxon>Pseudomonadota</taxon>
        <taxon>Gammaproteobacteria</taxon>
        <taxon>Enterobacterales</taxon>
        <taxon>Enterobacteriaceae</taxon>
        <taxon>Klebsiella/Raoultella group</taxon>
        <taxon>Klebsiella</taxon>
        <taxon>Klebsiella pneumoniae complex</taxon>
    </lineage>
</organism>
<evidence type="ECO:0000256" key="1">
    <source>
        <dbReference type="SAM" id="MobiDB-lite"/>
    </source>
</evidence>